<sequence length="119" mass="13584">MLWTRMELPCSCLLLLSCLQSLSAHNDFFTSIGQMTDLLYTEKDLVTSLKDYIRAEESKLERVKRWADKLDSLTATATQDPEGFLGHPVNAFKLMKRLNTEWGDLESLVLSDTTDGMDY</sequence>
<organism evidence="3 4">
    <name type="scientific">Characodon lateralis</name>
    <dbReference type="NCBI Taxonomy" id="208331"/>
    <lineage>
        <taxon>Eukaryota</taxon>
        <taxon>Metazoa</taxon>
        <taxon>Chordata</taxon>
        <taxon>Craniata</taxon>
        <taxon>Vertebrata</taxon>
        <taxon>Euteleostomi</taxon>
        <taxon>Actinopterygii</taxon>
        <taxon>Neopterygii</taxon>
        <taxon>Teleostei</taxon>
        <taxon>Neoteleostei</taxon>
        <taxon>Acanthomorphata</taxon>
        <taxon>Ovalentaria</taxon>
        <taxon>Atherinomorphae</taxon>
        <taxon>Cyprinodontiformes</taxon>
        <taxon>Goodeidae</taxon>
        <taxon>Characodon</taxon>
    </lineage>
</organism>
<reference evidence="3 4" key="1">
    <citation type="submission" date="2021-06" db="EMBL/GenBank/DDBJ databases">
        <authorList>
            <person name="Palmer J.M."/>
        </authorList>
    </citation>
    <scope>NUCLEOTIDE SEQUENCE [LARGE SCALE GENOMIC DNA]</scope>
    <source>
        <strain evidence="3 4">CL_MEX2019</strain>
        <tissue evidence="3">Muscle</tissue>
    </source>
</reference>
<feature type="signal peptide" evidence="1">
    <location>
        <begin position="1"/>
        <end position="24"/>
    </location>
</feature>
<comment type="caution">
    <text evidence="3">The sequence shown here is derived from an EMBL/GenBank/DDBJ whole genome shotgun (WGS) entry which is preliminary data.</text>
</comment>
<accession>A0ABU7ELN0</accession>
<dbReference type="EMBL" id="JAHUTJ010059689">
    <property type="protein sequence ID" value="MED6288049.1"/>
    <property type="molecule type" value="Genomic_DNA"/>
</dbReference>
<dbReference type="PROSITE" id="PS51257">
    <property type="entry name" value="PROKAR_LIPOPROTEIN"/>
    <property type="match status" value="1"/>
</dbReference>
<dbReference type="Pfam" id="PF08336">
    <property type="entry name" value="P4Ha_N"/>
    <property type="match status" value="1"/>
</dbReference>
<keyword evidence="1" id="KW-0732">Signal</keyword>
<name>A0ABU7ELN0_9TELE</name>
<keyword evidence="4" id="KW-1185">Reference proteome</keyword>
<evidence type="ECO:0000256" key="1">
    <source>
        <dbReference type="SAM" id="SignalP"/>
    </source>
</evidence>
<feature type="domain" description="Prolyl 4-hydroxylase N-terminal" evidence="2">
    <location>
        <begin position="31"/>
        <end position="115"/>
    </location>
</feature>
<protein>
    <submittedName>
        <fullName evidence="3">Prolyl 4-hydroxylase subunit alpha-1</fullName>
    </submittedName>
</protein>
<dbReference type="Proteomes" id="UP001352852">
    <property type="component" value="Unassembled WGS sequence"/>
</dbReference>
<dbReference type="Gene3D" id="6.10.140.1460">
    <property type="match status" value="1"/>
</dbReference>
<feature type="chain" id="PRO_5045884061" evidence="1">
    <location>
        <begin position="25"/>
        <end position="119"/>
    </location>
</feature>
<dbReference type="InterPro" id="IPR013547">
    <property type="entry name" value="P4H_N"/>
</dbReference>
<evidence type="ECO:0000313" key="4">
    <source>
        <dbReference type="Proteomes" id="UP001352852"/>
    </source>
</evidence>
<evidence type="ECO:0000259" key="2">
    <source>
        <dbReference type="Pfam" id="PF08336"/>
    </source>
</evidence>
<evidence type="ECO:0000313" key="3">
    <source>
        <dbReference type="EMBL" id="MED6288049.1"/>
    </source>
</evidence>
<gene>
    <name evidence="3" type="primary">P4HA1_3</name>
    <name evidence="3" type="ORF">CHARACLAT_022565</name>
</gene>
<proteinExistence type="predicted"/>